<proteinExistence type="predicted"/>
<protein>
    <submittedName>
        <fullName evidence="2">Uncharacterized protein</fullName>
    </submittedName>
</protein>
<organism evidence="2 3">
    <name type="scientific">Trifolium medium</name>
    <dbReference type="NCBI Taxonomy" id="97028"/>
    <lineage>
        <taxon>Eukaryota</taxon>
        <taxon>Viridiplantae</taxon>
        <taxon>Streptophyta</taxon>
        <taxon>Embryophyta</taxon>
        <taxon>Tracheophyta</taxon>
        <taxon>Spermatophyta</taxon>
        <taxon>Magnoliopsida</taxon>
        <taxon>eudicotyledons</taxon>
        <taxon>Gunneridae</taxon>
        <taxon>Pentapetalae</taxon>
        <taxon>rosids</taxon>
        <taxon>fabids</taxon>
        <taxon>Fabales</taxon>
        <taxon>Fabaceae</taxon>
        <taxon>Papilionoideae</taxon>
        <taxon>50 kb inversion clade</taxon>
        <taxon>NPAAA clade</taxon>
        <taxon>Hologalegina</taxon>
        <taxon>IRL clade</taxon>
        <taxon>Trifolieae</taxon>
        <taxon>Trifolium</taxon>
    </lineage>
</organism>
<dbReference type="EMBL" id="LXQA010231614">
    <property type="protein sequence ID" value="MCI36211.1"/>
    <property type="molecule type" value="Genomic_DNA"/>
</dbReference>
<reference evidence="2 3" key="1">
    <citation type="journal article" date="2018" name="Front. Plant Sci.">
        <title>Red Clover (Trifolium pratense) and Zigzag Clover (T. medium) - A Picture of Genomic Similarities and Differences.</title>
        <authorList>
            <person name="Dluhosova J."/>
            <person name="Istvanek J."/>
            <person name="Nedelnik J."/>
            <person name="Repkova J."/>
        </authorList>
    </citation>
    <scope>NUCLEOTIDE SEQUENCE [LARGE SCALE GENOMIC DNA]</scope>
    <source>
        <strain evidence="3">cv. 10/8</strain>
        <tissue evidence="2">Leaf</tissue>
    </source>
</reference>
<evidence type="ECO:0000256" key="1">
    <source>
        <dbReference type="SAM" id="MobiDB-lite"/>
    </source>
</evidence>
<feature type="region of interest" description="Disordered" evidence="1">
    <location>
        <begin position="22"/>
        <end position="52"/>
    </location>
</feature>
<sequence>EHQKKAEHQIRKPKLQLNCSHRNTTTTVHGGGLDWNPNENRAARPSETRRFR</sequence>
<evidence type="ECO:0000313" key="3">
    <source>
        <dbReference type="Proteomes" id="UP000265520"/>
    </source>
</evidence>
<dbReference type="AlphaFoldDB" id="A0A392RI02"/>
<comment type="caution">
    <text evidence="2">The sequence shown here is derived from an EMBL/GenBank/DDBJ whole genome shotgun (WGS) entry which is preliminary data.</text>
</comment>
<evidence type="ECO:0000313" key="2">
    <source>
        <dbReference type="EMBL" id="MCI36211.1"/>
    </source>
</evidence>
<dbReference type="Proteomes" id="UP000265520">
    <property type="component" value="Unassembled WGS sequence"/>
</dbReference>
<keyword evidence="3" id="KW-1185">Reference proteome</keyword>
<feature type="non-terminal residue" evidence="2">
    <location>
        <position position="1"/>
    </location>
</feature>
<accession>A0A392RI02</accession>
<name>A0A392RI02_9FABA</name>
<feature type="compositionally biased region" description="Basic and acidic residues" evidence="1">
    <location>
        <begin position="41"/>
        <end position="52"/>
    </location>
</feature>